<evidence type="ECO:0000256" key="2">
    <source>
        <dbReference type="ARBA" id="ARBA00022692"/>
    </source>
</evidence>
<organism evidence="8 9">
    <name type="scientific">Halostagnicola larsenii XH-48</name>
    <dbReference type="NCBI Taxonomy" id="797299"/>
    <lineage>
        <taxon>Archaea</taxon>
        <taxon>Methanobacteriati</taxon>
        <taxon>Methanobacteriota</taxon>
        <taxon>Stenosarchaea group</taxon>
        <taxon>Halobacteria</taxon>
        <taxon>Halobacteriales</taxon>
        <taxon>Natrialbaceae</taxon>
        <taxon>Halostagnicola</taxon>
    </lineage>
</organism>
<keyword evidence="4 6" id="KW-0472">Membrane</keyword>
<dbReference type="InterPro" id="IPR053934">
    <property type="entry name" value="HTTM_dom"/>
</dbReference>
<keyword evidence="3 6" id="KW-1133">Transmembrane helix</keyword>
<reference evidence="8 9" key="1">
    <citation type="submission" date="2014-01" db="EMBL/GenBank/DDBJ databases">
        <authorList>
            <consortium name="DOE Joint Genome Institute"/>
            <person name="Anderson I."/>
            <person name="Huntemann M."/>
            <person name="Han J."/>
            <person name="Chen A."/>
            <person name="Kyrpides N."/>
            <person name="Mavromatis K."/>
            <person name="Markowitz V."/>
            <person name="Palaniappan K."/>
            <person name="Ivanova N."/>
            <person name="Schaumberg A."/>
            <person name="Pati A."/>
            <person name="Liolios K."/>
            <person name="Nordberg H.P."/>
            <person name="Cantor M.N."/>
            <person name="Hua S.X."/>
            <person name="Woyke T."/>
        </authorList>
    </citation>
    <scope>NUCLEOTIDE SEQUENCE [LARGE SCALE GENOMIC DNA]</scope>
    <source>
        <strain evidence="8 9">XH-48</strain>
    </source>
</reference>
<feature type="region of interest" description="Disordered" evidence="5">
    <location>
        <begin position="490"/>
        <end position="512"/>
    </location>
</feature>
<dbReference type="STRING" id="797299.HALLA_15450"/>
<dbReference type="SMART" id="SM00752">
    <property type="entry name" value="HTTM"/>
    <property type="match status" value="1"/>
</dbReference>
<evidence type="ECO:0000313" key="9">
    <source>
        <dbReference type="Proteomes" id="UP000019024"/>
    </source>
</evidence>
<evidence type="ECO:0000313" key="8">
    <source>
        <dbReference type="EMBL" id="AHF99982.1"/>
    </source>
</evidence>
<protein>
    <submittedName>
        <fullName evidence="8">Type I deoxyribonuclease HsdR</fullName>
    </submittedName>
</protein>
<dbReference type="GO" id="GO:0012505">
    <property type="term" value="C:endomembrane system"/>
    <property type="evidence" value="ECO:0007669"/>
    <property type="project" value="UniProtKB-SubCell"/>
</dbReference>
<proteinExistence type="predicted"/>
<feature type="transmembrane region" description="Helical" evidence="6">
    <location>
        <begin position="95"/>
        <end position="115"/>
    </location>
</feature>
<feature type="domain" description="HTTM-like" evidence="7">
    <location>
        <begin position="29"/>
        <end position="310"/>
    </location>
</feature>
<dbReference type="GeneID" id="25145814"/>
<dbReference type="RefSeq" id="WP_049953220.1">
    <property type="nucleotide sequence ID" value="NZ_CP007055.1"/>
</dbReference>
<evidence type="ECO:0000256" key="6">
    <source>
        <dbReference type="SAM" id="Phobius"/>
    </source>
</evidence>
<dbReference type="HOGENOM" id="CLU_022162_0_0_2"/>
<evidence type="ECO:0000256" key="5">
    <source>
        <dbReference type="SAM" id="MobiDB-lite"/>
    </source>
</evidence>
<dbReference type="PATRIC" id="fig|797299.3.peg.2097"/>
<feature type="transmembrane region" description="Helical" evidence="6">
    <location>
        <begin position="275"/>
        <end position="306"/>
    </location>
</feature>
<dbReference type="Pfam" id="PF05090">
    <property type="entry name" value="HTTM"/>
    <property type="match status" value="1"/>
</dbReference>
<feature type="compositionally biased region" description="Low complexity" evidence="5">
    <location>
        <begin position="492"/>
        <end position="502"/>
    </location>
</feature>
<dbReference type="AlphaFoldDB" id="W0JSL6"/>
<dbReference type="EMBL" id="CP007055">
    <property type="protein sequence ID" value="AHF99982.1"/>
    <property type="molecule type" value="Genomic_DNA"/>
</dbReference>
<dbReference type="Proteomes" id="UP000019024">
    <property type="component" value="Chromosome"/>
</dbReference>
<dbReference type="InterPro" id="IPR011020">
    <property type="entry name" value="HTTM-like"/>
</dbReference>
<dbReference type="OrthoDB" id="327281at2157"/>
<dbReference type="PANTHER" id="PTHR39535:SF2">
    <property type="entry name" value="HTTM DOMAIN-CONTAINING PROTEIN"/>
    <property type="match status" value="1"/>
</dbReference>
<comment type="subcellular location">
    <subcellularLocation>
        <location evidence="1">Endomembrane system</location>
        <topology evidence="1">Multi-pass membrane protein</topology>
    </subcellularLocation>
</comment>
<evidence type="ECO:0000256" key="1">
    <source>
        <dbReference type="ARBA" id="ARBA00004127"/>
    </source>
</evidence>
<dbReference type="eggNOG" id="arCOG06405">
    <property type="taxonomic scope" value="Archaea"/>
</dbReference>
<dbReference type="InterPro" id="IPR052964">
    <property type="entry name" value="Sporulation_signal_mat"/>
</dbReference>
<feature type="transmembrane region" description="Helical" evidence="6">
    <location>
        <begin position="36"/>
        <end position="55"/>
    </location>
</feature>
<keyword evidence="9" id="KW-1185">Reference proteome</keyword>
<accession>W0JSL6</accession>
<evidence type="ECO:0000259" key="7">
    <source>
        <dbReference type="SMART" id="SM00752"/>
    </source>
</evidence>
<dbReference type="KEGG" id="hlr:HALLA_15450"/>
<evidence type="ECO:0000256" key="4">
    <source>
        <dbReference type="ARBA" id="ARBA00023136"/>
    </source>
</evidence>
<gene>
    <name evidence="8" type="ORF">HALLA_15450</name>
</gene>
<feature type="transmembrane region" description="Helical" evidence="6">
    <location>
        <begin position="185"/>
        <end position="205"/>
    </location>
</feature>
<keyword evidence="2 6" id="KW-0812">Transmembrane</keyword>
<feature type="transmembrane region" description="Helical" evidence="6">
    <location>
        <begin position="251"/>
        <end position="269"/>
    </location>
</feature>
<sequence length="512" mass="55189">MSADRSPPPDSSVADTGLGPAVRSLIRARLGIDPRALAAFRIALGTVLVADLLVLRVPGLVPFYTDAGVFPRSALAETYPAFASVSIHALSGSPWVQGILFAIAGVFAVCLCLGYRTRLATLVSVVLLASLQIRNPHVLNGGDTILTSLLFLGLFLPLGARWSLDARRRARESDGQTRMATASGGRIVSVATVTILGHFVIIYATNAILKFQSEPWMEGVAVRRIFYLEQFLAFLGPSLSEFPLVLTAVNWAWIGTLSAAPLLVLLVGWGRTAVVAAFVCSHLGMVLTMQLGAFPFVMITGLLLFLPPRVWDRVERSRTRAILDGLETRTRTKIPRRPGLSMPSIPSIQIPATFGRAGRIGATVILVTVLLTSTLWQTAQAGLVDSPAPELEGSLDDVGWVFFAPNPPDASTDYVVEAELESGDRVDLATGEQVTLDRPPNPAQTYPSTLWKHFGMNIRYADASQFEPSVEYVCAQSDRNIETVTIYSLEQPVGPDGPTGDPVADERISRAC</sequence>
<name>W0JSL6_9EURY</name>
<dbReference type="PANTHER" id="PTHR39535">
    <property type="entry name" value="SPORULATION-DELAYING PROTEIN SDPB"/>
    <property type="match status" value="1"/>
</dbReference>
<evidence type="ECO:0000256" key="3">
    <source>
        <dbReference type="ARBA" id="ARBA00022989"/>
    </source>
</evidence>